<evidence type="ECO:0008006" key="3">
    <source>
        <dbReference type="Google" id="ProtNLM"/>
    </source>
</evidence>
<organism evidence="1 2">
    <name type="scientific">Belliella buryatensis</name>
    <dbReference type="NCBI Taxonomy" id="1500549"/>
    <lineage>
        <taxon>Bacteria</taxon>
        <taxon>Pseudomonadati</taxon>
        <taxon>Bacteroidota</taxon>
        <taxon>Cytophagia</taxon>
        <taxon>Cytophagales</taxon>
        <taxon>Cyclobacteriaceae</taxon>
        <taxon>Belliella</taxon>
    </lineage>
</organism>
<accession>A0A239G575</accession>
<protein>
    <recommendedName>
        <fullName evidence="3">Outer membrane protein beta-barrel domain-containing protein</fullName>
    </recommendedName>
</protein>
<gene>
    <name evidence="1" type="ORF">SAMN06295967_114107</name>
</gene>
<sequence>MQSGQNKMLRLLRNISFFLILFLVSEQTFAQSLYRYRFEEPWSISVSAGPTQYFGELYSLWKYNEGVQPDWNANIALRRTLGTRIRARAEFTYYQISGQDPPSDPTALRTPRNLHFRARNMEASLIGEFHWKPVKVYNITRSYFNLYGFAGVGMSSNDPKALDPRDLRRGVENWVSLRPLQVENNPYNKYIVVFPTGIGAKYKLSVYADLTLELNYRWTLTDYMDDISAFNISEFYLDLLADYGVNGQGPNPDRLLFAIRNPDFYIDDDLIIPDIDKIIGNRGRIRRGSGLTERFDGYLGINLGIEIYLSPDIWDNWIFRNRLYEKRFRFW</sequence>
<dbReference type="Proteomes" id="UP000198480">
    <property type="component" value="Unassembled WGS sequence"/>
</dbReference>
<reference evidence="2" key="1">
    <citation type="submission" date="2017-06" db="EMBL/GenBank/DDBJ databases">
        <authorList>
            <person name="Varghese N."/>
            <person name="Submissions S."/>
        </authorList>
    </citation>
    <scope>NUCLEOTIDE SEQUENCE [LARGE SCALE GENOMIC DNA]</scope>
    <source>
        <strain evidence="2">5C</strain>
    </source>
</reference>
<evidence type="ECO:0000313" key="1">
    <source>
        <dbReference type="EMBL" id="SNS63792.1"/>
    </source>
</evidence>
<dbReference type="AlphaFoldDB" id="A0A239G575"/>
<keyword evidence="2" id="KW-1185">Reference proteome</keyword>
<proteinExistence type="predicted"/>
<evidence type="ECO:0000313" key="2">
    <source>
        <dbReference type="Proteomes" id="UP000198480"/>
    </source>
</evidence>
<name>A0A239G575_9BACT</name>
<dbReference type="EMBL" id="FZOK01000014">
    <property type="protein sequence ID" value="SNS63792.1"/>
    <property type="molecule type" value="Genomic_DNA"/>
</dbReference>